<dbReference type="InterPro" id="IPR050586">
    <property type="entry name" value="CPA3_Na-H_Antiporter_D"/>
</dbReference>
<reference evidence="10 11" key="1">
    <citation type="submission" date="2014-09" db="EMBL/GenBank/DDBJ databases">
        <title>Isolation and characterization of Aurantimonas altamirensis ON-56566 from clinical sample following a dog bite.</title>
        <authorList>
            <person name="Eshaghi A."/>
            <person name="Li A."/>
            <person name="Shahinas D."/>
            <person name="Bahn P."/>
            <person name="Kus J.V."/>
            <person name="Patel S.N."/>
        </authorList>
    </citation>
    <scope>NUCLEOTIDE SEQUENCE [LARGE SCALE GENOMIC DNA]</scope>
    <source>
        <strain evidence="10 11">ON-56566</strain>
    </source>
</reference>
<feature type="domain" description="NADH:quinone oxidoreductase/Mrp antiporter transmembrane" evidence="9">
    <location>
        <begin position="150"/>
        <end position="339"/>
    </location>
</feature>
<feature type="transmembrane region" description="Helical" evidence="8">
    <location>
        <begin position="131"/>
        <end position="148"/>
    </location>
</feature>
<comment type="similarity">
    <text evidence="2">Belongs to the CPA3 antiporters (TC 2.A.63) subunit D family.</text>
</comment>
<feature type="transmembrane region" description="Helical" evidence="8">
    <location>
        <begin position="460"/>
        <end position="485"/>
    </location>
</feature>
<feature type="transmembrane region" description="Helical" evidence="8">
    <location>
        <begin position="94"/>
        <end position="119"/>
    </location>
</feature>
<dbReference type="EMBL" id="JRFJ01000001">
    <property type="protein sequence ID" value="KHJ55847.1"/>
    <property type="molecule type" value="Genomic_DNA"/>
</dbReference>
<proteinExistence type="inferred from homology"/>
<feature type="transmembrane region" description="Helical" evidence="8">
    <location>
        <begin position="22"/>
        <end position="42"/>
    </location>
</feature>
<feature type="transmembrane region" description="Helical" evidence="8">
    <location>
        <begin position="54"/>
        <end position="74"/>
    </location>
</feature>
<evidence type="ECO:0000256" key="5">
    <source>
        <dbReference type="ARBA" id="ARBA00022989"/>
    </source>
</evidence>
<feature type="transmembrane region" description="Helical" evidence="8">
    <location>
        <begin position="291"/>
        <end position="314"/>
    </location>
</feature>
<dbReference type="STRING" id="370622.LA66_04260"/>
<dbReference type="OrthoDB" id="9768329at2"/>
<evidence type="ECO:0000313" key="11">
    <source>
        <dbReference type="Proteomes" id="UP000030826"/>
    </source>
</evidence>
<evidence type="ECO:0000256" key="1">
    <source>
        <dbReference type="ARBA" id="ARBA00004651"/>
    </source>
</evidence>
<accession>A0A0B1QA96</accession>
<protein>
    <submittedName>
        <fullName evidence="10">Cation:proton antiporter</fullName>
    </submittedName>
</protein>
<feature type="transmembrane region" description="Helical" evidence="8">
    <location>
        <begin position="226"/>
        <end position="248"/>
    </location>
</feature>
<dbReference type="Pfam" id="PF00361">
    <property type="entry name" value="Proton_antipo_M"/>
    <property type="match status" value="2"/>
</dbReference>
<dbReference type="PANTHER" id="PTHR42703">
    <property type="entry name" value="NADH DEHYDROGENASE"/>
    <property type="match status" value="1"/>
</dbReference>
<dbReference type="AlphaFoldDB" id="A0A0B1QA96"/>
<feature type="transmembrane region" description="Helical" evidence="8">
    <location>
        <begin position="422"/>
        <end position="440"/>
    </location>
</feature>
<dbReference type="PANTHER" id="PTHR42703:SF1">
    <property type="entry name" value="NA(+)_H(+) ANTIPORTER SUBUNIT D1"/>
    <property type="match status" value="1"/>
</dbReference>
<evidence type="ECO:0000256" key="2">
    <source>
        <dbReference type="ARBA" id="ARBA00005346"/>
    </source>
</evidence>
<name>A0A0B1QA96_9HYPH</name>
<dbReference type="RefSeq" id="WP_039188890.1">
    <property type="nucleotide sequence ID" value="NZ_JRFJ01000001.1"/>
</dbReference>
<keyword evidence="6 8" id="KW-0472">Membrane</keyword>
<evidence type="ECO:0000256" key="8">
    <source>
        <dbReference type="SAM" id="Phobius"/>
    </source>
</evidence>
<evidence type="ECO:0000259" key="9">
    <source>
        <dbReference type="Pfam" id="PF00361"/>
    </source>
</evidence>
<sequence>MTATQSMEEMIRQAMVLDQSSLAGWLLIMPILICFLFGAGLLMLRRQMHWHPPVAVTGLVLLLVADVALFVEVYREGTLAMAMGGWRPPYGISFVADMTSVLFLTVAGFVGLACGIYAIASIDEEERRYGFYPFLFMVMAGVSGAFLTGDIFNLYVWFEVMLIGSFGLLILGSEREQLDGATKYCFLNLIGATVFLLTTGYLYGVFGTLNMAEIAVKAAAFEGNGTLLTIGALYLVAFSMKAAAFPLNFWLPASYHTPRFVVSALFAGLLTKVGIYALMRVQLMLFPPERVGLGILIAWVAGLTMMAGALGALAQSDLRRMLNYVVIAGIGTIMAGMAIPPFLESTTTTVTTGAASVLRDGSLNDSGAVLSTLVSGVAGAIYYAVHSIVVMTALYLAAGVAAFRNGSSSLHEMGGLWRRNPIFSVMFLVLFLAVAGLPPFSGFWPKMLLVRATIAADMPWLTAAILVSGLLITIACMRAFALAFWRPLPAMAAAQDVGEAKQIAEETFRAPPPGTPLALVPLVALCIFVVVAGVWPEWLAEFSSQAAVDLLQPQGYLASVLGEVTP</sequence>
<dbReference type="Proteomes" id="UP000030826">
    <property type="component" value="Unassembled WGS sequence"/>
</dbReference>
<feature type="transmembrane region" description="Helical" evidence="8">
    <location>
        <begin position="260"/>
        <end position="279"/>
    </location>
</feature>
<feature type="transmembrane region" description="Helical" evidence="8">
    <location>
        <begin position="380"/>
        <end position="401"/>
    </location>
</feature>
<keyword evidence="3" id="KW-1003">Cell membrane</keyword>
<evidence type="ECO:0000256" key="7">
    <source>
        <dbReference type="RuleBase" id="RU000320"/>
    </source>
</evidence>
<dbReference type="InterPro" id="IPR001750">
    <property type="entry name" value="ND/Mrp_TM"/>
</dbReference>
<evidence type="ECO:0000256" key="3">
    <source>
        <dbReference type="ARBA" id="ARBA00022475"/>
    </source>
</evidence>
<organism evidence="10 11">
    <name type="scientific">Aureimonas altamirensis</name>
    <dbReference type="NCBI Taxonomy" id="370622"/>
    <lineage>
        <taxon>Bacteria</taxon>
        <taxon>Pseudomonadati</taxon>
        <taxon>Pseudomonadota</taxon>
        <taxon>Alphaproteobacteria</taxon>
        <taxon>Hyphomicrobiales</taxon>
        <taxon>Aurantimonadaceae</taxon>
        <taxon>Aureimonas</taxon>
    </lineage>
</organism>
<evidence type="ECO:0000256" key="4">
    <source>
        <dbReference type="ARBA" id="ARBA00022692"/>
    </source>
</evidence>
<feature type="transmembrane region" description="Helical" evidence="8">
    <location>
        <begin position="517"/>
        <end position="535"/>
    </location>
</feature>
<keyword evidence="5 8" id="KW-1133">Transmembrane helix</keyword>
<comment type="caution">
    <text evidence="10">The sequence shown here is derived from an EMBL/GenBank/DDBJ whole genome shotgun (WGS) entry which is preliminary data.</text>
</comment>
<keyword evidence="4 7" id="KW-0812">Transmembrane</keyword>
<evidence type="ECO:0000256" key="6">
    <source>
        <dbReference type="ARBA" id="ARBA00023136"/>
    </source>
</evidence>
<feature type="domain" description="NADH:quinone oxidoreductase/Mrp antiporter transmembrane" evidence="9">
    <location>
        <begin position="361"/>
        <end position="470"/>
    </location>
</feature>
<feature type="transmembrane region" description="Helical" evidence="8">
    <location>
        <begin position="154"/>
        <end position="172"/>
    </location>
</feature>
<feature type="transmembrane region" description="Helical" evidence="8">
    <location>
        <begin position="321"/>
        <end position="343"/>
    </location>
</feature>
<gene>
    <name evidence="10" type="ORF">LA66_04260</name>
</gene>
<evidence type="ECO:0000313" key="10">
    <source>
        <dbReference type="EMBL" id="KHJ55847.1"/>
    </source>
</evidence>
<feature type="transmembrane region" description="Helical" evidence="8">
    <location>
        <begin position="184"/>
        <end position="206"/>
    </location>
</feature>
<comment type="subcellular location">
    <subcellularLocation>
        <location evidence="1">Cell membrane</location>
        <topology evidence="1">Multi-pass membrane protein</topology>
    </subcellularLocation>
    <subcellularLocation>
        <location evidence="7">Membrane</location>
        <topology evidence="7">Multi-pass membrane protein</topology>
    </subcellularLocation>
</comment>
<dbReference type="GO" id="GO:0005886">
    <property type="term" value="C:plasma membrane"/>
    <property type="evidence" value="ECO:0007669"/>
    <property type="project" value="UniProtKB-SubCell"/>
</dbReference>